<protein>
    <submittedName>
        <fullName evidence="1">Uncharacterized protein</fullName>
    </submittedName>
</protein>
<name>A0A0P8A4M8_9EURY</name>
<reference evidence="1 2" key="1">
    <citation type="submission" date="2015-09" db="EMBL/GenBank/DDBJ databases">
        <title>A metagenomics-based metabolic model of nitrate-dependent anaerobic oxidation of methane by Methanoperedens-like archaea.</title>
        <authorList>
            <person name="Arshad A."/>
            <person name="Speth D.R."/>
            <person name="De Graaf R.M."/>
            <person name="Op Den Camp H.J."/>
            <person name="Jetten M.S."/>
            <person name="Welte C.U."/>
        </authorList>
    </citation>
    <scope>NUCLEOTIDE SEQUENCE [LARGE SCALE GENOMIC DNA]</scope>
</reference>
<sequence>MKDTIISLSRKNRTNNFLKNKIELKCKCGFSEKITYYNFLSGGEFDIGQTTQTVSTYISESIYEEMIRVTPLNLSRKCPICGEEIKAVFPISAENLIPMLQTAPPDPLMYG</sequence>
<comment type="caution">
    <text evidence="1">The sequence shown here is derived from an EMBL/GenBank/DDBJ whole genome shotgun (WGS) entry which is preliminary data.</text>
</comment>
<evidence type="ECO:0000313" key="1">
    <source>
        <dbReference type="EMBL" id="KPQ41446.1"/>
    </source>
</evidence>
<dbReference type="AlphaFoldDB" id="A0A0P8A4M8"/>
<proteinExistence type="predicted"/>
<gene>
    <name evidence="1" type="ORF">MPEBLZ_04001</name>
</gene>
<accession>A0A0P8A4M8</accession>
<dbReference type="Proteomes" id="UP000050360">
    <property type="component" value="Unassembled WGS sequence"/>
</dbReference>
<organism evidence="1 2">
    <name type="scientific">Candidatus Methanoperedens nitratireducens</name>
    <dbReference type="NCBI Taxonomy" id="1392998"/>
    <lineage>
        <taxon>Archaea</taxon>
        <taxon>Methanobacteriati</taxon>
        <taxon>Methanobacteriota</taxon>
        <taxon>Stenosarchaea group</taxon>
        <taxon>Methanomicrobia</taxon>
        <taxon>Methanosarcinales</taxon>
        <taxon>ANME-2 cluster</taxon>
        <taxon>Candidatus Methanoperedentaceae</taxon>
        <taxon>Candidatus Methanoperedens</taxon>
    </lineage>
</organism>
<evidence type="ECO:0000313" key="2">
    <source>
        <dbReference type="Proteomes" id="UP000050360"/>
    </source>
</evidence>
<dbReference type="EMBL" id="LKCM01000358">
    <property type="protein sequence ID" value="KPQ41446.1"/>
    <property type="molecule type" value="Genomic_DNA"/>
</dbReference>